<dbReference type="NCBIfam" id="NF033879">
    <property type="entry name" value="smalltalk"/>
    <property type="match status" value="1"/>
</dbReference>
<name>A0A9X2SSS8_9BACE</name>
<gene>
    <name evidence="1" type="ORF">M1B79_10610</name>
</gene>
<dbReference type="InterPro" id="IPR045505">
    <property type="entry name" value="DUF6486"/>
</dbReference>
<dbReference type="EMBL" id="JAMZED010000022">
    <property type="protein sequence ID" value="MCR6505111.1"/>
    <property type="molecule type" value="Genomic_DNA"/>
</dbReference>
<organism evidence="1 2">
    <name type="scientific">Bacteroides muris</name>
    <name type="common">ex Fokt et al. 2023</name>
    <dbReference type="NCBI Taxonomy" id="2937417"/>
    <lineage>
        <taxon>Bacteria</taxon>
        <taxon>Pseudomonadati</taxon>
        <taxon>Bacteroidota</taxon>
        <taxon>Bacteroidia</taxon>
        <taxon>Bacteroidales</taxon>
        <taxon>Bacteroidaceae</taxon>
        <taxon>Bacteroides</taxon>
    </lineage>
</organism>
<reference evidence="1" key="2">
    <citation type="submission" date="2022-04" db="EMBL/GenBank/DDBJ databases">
        <authorList>
            <person name="Fokt H."/>
            <person name="Baines J."/>
        </authorList>
    </citation>
    <scope>NUCLEOTIDE SEQUENCE</scope>
    <source>
        <strain evidence="1">KH365_2</strain>
    </source>
</reference>
<reference evidence="1" key="1">
    <citation type="journal article" date="2022" name="Arch. Microbiol.">
        <title>Bacteroides muris sp. nov. isolated from the cecum of wild-derived house mice.</title>
        <authorList>
            <person name="Fokt H."/>
            <person name="Unni R."/>
            <person name="Repnik U."/>
            <person name="Schmitz R.A."/>
            <person name="Bramkamp M."/>
            <person name="Baines J.F."/>
            <person name="Unterweger D."/>
        </authorList>
    </citation>
    <scope>NUCLEOTIDE SEQUENCE</scope>
    <source>
        <strain evidence="1">KH365_2</strain>
    </source>
</reference>
<dbReference type="AlphaFoldDB" id="A0A9X2SSS8"/>
<protein>
    <submittedName>
        <fullName evidence="1">Smalltalk protein</fullName>
    </submittedName>
</protein>
<dbReference type="Pfam" id="PF20096">
    <property type="entry name" value="DUF6486"/>
    <property type="match status" value="1"/>
</dbReference>
<keyword evidence="2" id="KW-1185">Reference proteome</keyword>
<comment type="caution">
    <text evidence="1">The sequence shown here is derived from an EMBL/GenBank/DDBJ whole genome shotgun (WGS) entry which is preliminary data.</text>
</comment>
<accession>A0A9X2SSS8</accession>
<dbReference type="Proteomes" id="UP001143192">
    <property type="component" value="Unassembled WGS sequence"/>
</dbReference>
<sequence length="18" mass="1679">MITVATAIAGALGMGACK</sequence>
<evidence type="ECO:0000313" key="1">
    <source>
        <dbReference type="EMBL" id="MCR6505111.1"/>
    </source>
</evidence>
<proteinExistence type="predicted"/>
<evidence type="ECO:0000313" key="2">
    <source>
        <dbReference type="Proteomes" id="UP001143192"/>
    </source>
</evidence>